<proteinExistence type="predicted"/>
<name>A0A1M5MAK9_9RHOB</name>
<gene>
    <name evidence="1" type="ORF">SAMN05443551_0433</name>
</gene>
<evidence type="ECO:0000313" key="2">
    <source>
        <dbReference type="Proteomes" id="UP000184221"/>
    </source>
</evidence>
<protein>
    <submittedName>
        <fullName evidence="1">Uncharacterized protein</fullName>
    </submittedName>
</protein>
<keyword evidence="2" id="KW-1185">Reference proteome</keyword>
<reference evidence="1 2" key="1">
    <citation type="submission" date="2016-11" db="EMBL/GenBank/DDBJ databases">
        <authorList>
            <person name="Jaros S."/>
            <person name="Januszkiewicz K."/>
            <person name="Wedrychowicz H."/>
        </authorList>
    </citation>
    <scope>NUCLEOTIDE SEQUENCE [LARGE SCALE GENOMIC DNA]</scope>
    <source>
        <strain evidence="1 2">DSM 29431</strain>
    </source>
</reference>
<evidence type="ECO:0000313" key="1">
    <source>
        <dbReference type="EMBL" id="SHG73733.1"/>
    </source>
</evidence>
<sequence length="45" mass="5517">MSYYDQAVMMELALGRWSSARPQNRRVRQRPVQRGTYYLGYFWLD</sequence>
<dbReference type="AlphaFoldDB" id="A0A1M5MAK9"/>
<dbReference type="Proteomes" id="UP000184221">
    <property type="component" value="Unassembled WGS sequence"/>
</dbReference>
<accession>A0A1M5MAK9</accession>
<dbReference type="RefSeq" id="WP_178346820.1">
    <property type="nucleotide sequence ID" value="NZ_FQXC01000001.1"/>
</dbReference>
<dbReference type="EMBL" id="FQXC01000001">
    <property type="protein sequence ID" value="SHG73733.1"/>
    <property type="molecule type" value="Genomic_DNA"/>
</dbReference>
<organism evidence="1 2">
    <name type="scientific">Marivita hallyeonensis</name>
    <dbReference type="NCBI Taxonomy" id="996342"/>
    <lineage>
        <taxon>Bacteria</taxon>
        <taxon>Pseudomonadati</taxon>
        <taxon>Pseudomonadota</taxon>
        <taxon>Alphaproteobacteria</taxon>
        <taxon>Rhodobacterales</taxon>
        <taxon>Roseobacteraceae</taxon>
        <taxon>Marivita</taxon>
    </lineage>
</organism>